<evidence type="ECO:0000256" key="5">
    <source>
        <dbReference type="ARBA" id="ARBA00022729"/>
    </source>
</evidence>
<dbReference type="Pfam" id="PF00560">
    <property type="entry name" value="LRR_1"/>
    <property type="match status" value="1"/>
</dbReference>
<evidence type="ECO:0000256" key="7">
    <source>
        <dbReference type="ARBA" id="ARBA00022989"/>
    </source>
</evidence>
<feature type="compositionally biased region" description="Low complexity" evidence="9">
    <location>
        <begin position="1332"/>
        <end position="1348"/>
    </location>
</feature>
<feature type="compositionally biased region" description="Polar residues" evidence="9">
    <location>
        <begin position="1245"/>
        <end position="1258"/>
    </location>
</feature>
<comment type="subcellular location">
    <subcellularLocation>
        <location evidence="1">Cell membrane</location>
    </subcellularLocation>
</comment>
<evidence type="ECO:0000256" key="3">
    <source>
        <dbReference type="ARBA" id="ARBA00022614"/>
    </source>
</evidence>
<evidence type="ECO:0000256" key="10">
    <source>
        <dbReference type="SAM" id="Phobius"/>
    </source>
</evidence>
<accession>A0A8J2K837</accession>
<protein>
    <recommendedName>
        <fullName evidence="12">LRRNT domain-containing protein</fullName>
    </recommendedName>
</protein>
<evidence type="ECO:0000256" key="9">
    <source>
        <dbReference type="SAM" id="MobiDB-lite"/>
    </source>
</evidence>
<dbReference type="EMBL" id="CAJVCH010271978">
    <property type="protein sequence ID" value="CAG7734580.1"/>
    <property type="molecule type" value="Genomic_DNA"/>
</dbReference>
<evidence type="ECO:0000256" key="2">
    <source>
        <dbReference type="ARBA" id="ARBA00022475"/>
    </source>
</evidence>
<feature type="region of interest" description="Disordered" evidence="9">
    <location>
        <begin position="39"/>
        <end position="69"/>
    </location>
</feature>
<dbReference type="FunFam" id="3.80.10.10:FF:001438">
    <property type="entry name" value="Uncharacterized protein"/>
    <property type="match status" value="1"/>
</dbReference>
<evidence type="ECO:0000256" key="8">
    <source>
        <dbReference type="ARBA" id="ARBA00023136"/>
    </source>
</evidence>
<evidence type="ECO:0000256" key="4">
    <source>
        <dbReference type="ARBA" id="ARBA00022692"/>
    </source>
</evidence>
<proteinExistence type="predicted"/>
<dbReference type="SMART" id="SM00365">
    <property type="entry name" value="LRR_SD22"/>
    <property type="match status" value="9"/>
</dbReference>
<dbReference type="GO" id="GO:0005886">
    <property type="term" value="C:plasma membrane"/>
    <property type="evidence" value="ECO:0007669"/>
    <property type="project" value="UniProtKB-SubCell"/>
</dbReference>
<feature type="signal peptide" evidence="11">
    <location>
        <begin position="1"/>
        <end position="22"/>
    </location>
</feature>
<feature type="compositionally biased region" description="Polar residues" evidence="9">
    <location>
        <begin position="55"/>
        <end position="69"/>
    </location>
</feature>
<dbReference type="Pfam" id="PF13855">
    <property type="entry name" value="LRR_8"/>
    <property type="match status" value="5"/>
</dbReference>
<dbReference type="PANTHER" id="PTHR24366">
    <property type="entry name" value="IG(IMMUNOGLOBULIN) AND LRR(LEUCINE RICH REPEAT) DOMAINS"/>
    <property type="match status" value="1"/>
</dbReference>
<feature type="region of interest" description="Disordered" evidence="9">
    <location>
        <begin position="1312"/>
        <end position="1351"/>
    </location>
</feature>
<keyword evidence="6" id="KW-0677">Repeat</keyword>
<keyword evidence="14" id="KW-1185">Reference proteome</keyword>
<keyword evidence="2" id="KW-1003">Cell membrane</keyword>
<dbReference type="SMART" id="SM00013">
    <property type="entry name" value="LRRNT"/>
    <property type="match status" value="1"/>
</dbReference>
<dbReference type="SMART" id="SM00364">
    <property type="entry name" value="LRR_BAC"/>
    <property type="match status" value="8"/>
</dbReference>
<feature type="region of interest" description="Disordered" evidence="9">
    <location>
        <begin position="1231"/>
        <end position="1258"/>
    </location>
</feature>
<keyword evidence="4 10" id="KW-0812">Transmembrane</keyword>
<evidence type="ECO:0000256" key="6">
    <source>
        <dbReference type="ARBA" id="ARBA00022737"/>
    </source>
</evidence>
<keyword evidence="7 10" id="KW-1133">Transmembrane helix</keyword>
<sequence>MKTLTFLLYLLSWTHFWQMTFAGSGEIESCAVQSVPATGITGPGGTAPTRVPGPSGTSQEGQFPGNSSNTTETLICQIRTLHSSLNLLTLTPSSSVPEQILQLKLICNDVLFFESSLSSPQLTPFRNLQELQILNCKLKLIENLGNLPLLRKLIITTGNSDWPQRTLRLNSTALRNSTGNLQILELGFNNILSLPPGFLCELRNLHTLNLTHNLLSNINDLGLNACPATLPHSNRPANTSGANNLNMGLKSLDLSSNSFETFDGFSSSGSEDFWESVQVLRLDHNHLSELREVLPLSQLRLLNLSSNHLISLAAQLLSASPHLRELHLRNNSLAALPPGLLQQLQHLRVLDLSQNQLQGSWISSGVFSKLYRLLHLNLSHNQFTHFGPTTFTDLFTLQSLDLSYNLISTLVDSPFQSLTTLLSLNLAHNRLTTIGPLTFKGLLSLQKLSLDYNDISSVDSISFGNSSEISDLSIVRNQLEKIPAGISKLRKLRTLDLGENRIDLLEDSSLMGLEQLYGLRLAGNLIPEIQKGFCSHTPKLRALNLASNLIQKIFAPSFGACPELRVLRLDSNKLEVFEPALQLELPNLLWLNVSGNGLRWLDYASLPRQLEWLDVSRNLLGNLKDDFRRSTLPRLRVLDLSFNNLTELDPLSVPMGLEVIKAGFNRIQKVAGDTFGGVGRLRRVELQGNQLSKLDLKALRLPIIAPENLNKSPLVELFLAGNPFLCDCDMEWLTRVNQLSSFRSMTVVDMDEIQCELSFSRSAEIEKRALGAMRPQDFLCGYTSHCFALCHCCEFDYCDCQMTCPEGCECFHDDTWSANVVNCAGRDVRAVPGALPMDSTQVYLDGNEILELKSHGFIGRKNLRSLYLNSSAIEKIGNKSFNGLHSLEILHLEENKLTELVGFEFEGLTRLQELHLQRNFIKSISNDTFLNLKSLEVLNLAGNLLFTFKVWQLNLNRNLGQVSLSGNQFECGNCEFLGLLHKWTRENARKIQDLENIRCVWNHTKNPGPFIQNYNSTCARIGNFIQFFDLTLPSPAFWYLVAGAGALFVISAVILTLVYAEPIKFCLFKCFHMRLSPASPGSKTSFDVTFFFSRQDAEFVRRLGDTLQAKGYRVLLAPDPKRALDARENSTTVTVLSKNFLHELNTDPEFRQVIFNVLQWTNYYTLCDNNKPNNSVIVVKDKIPKEKTREFFKSFEPKRRRLLEKRTLFFESKRIFWDKFTFQLGAPMGSSWKETPPPVPPPLHSHQNSDTGYGTSPSSSLVYKSNFHSAIESGSLNPENKSQWPYYSKEIPKPPPHFQDILRNSQFNLNLPQGTQLYSHNSSNNSGRVSQNTNSESSNNASPPSNATDTTTVDLELREEEPSMSQFYSHYYHEPVNRPQSRCNSNNPPLPHLKHNNPSVDEHYYFSLEPSPHGAERNSKERYKEPIIPPMQKDFRFTNPNARIQMQTFMV</sequence>
<dbReference type="PANTHER" id="PTHR24366:SF96">
    <property type="entry name" value="LEUCINE RICH REPEAT CONTAINING 53"/>
    <property type="match status" value="1"/>
</dbReference>
<evidence type="ECO:0000313" key="13">
    <source>
        <dbReference type="EMBL" id="CAG7734580.1"/>
    </source>
</evidence>
<reference evidence="13" key="1">
    <citation type="submission" date="2021-06" db="EMBL/GenBank/DDBJ databases">
        <authorList>
            <person name="Hodson N. C."/>
            <person name="Mongue J. A."/>
            <person name="Jaron S. K."/>
        </authorList>
    </citation>
    <scope>NUCLEOTIDE SEQUENCE</scope>
</reference>
<feature type="transmembrane region" description="Helical" evidence="10">
    <location>
        <begin position="1036"/>
        <end position="1059"/>
    </location>
</feature>
<name>A0A8J2K837_9HEXA</name>
<dbReference type="InterPro" id="IPR001611">
    <property type="entry name" value="Leu-rich_rpt"/>
</dbReference>
<keyword evidence="5 11" id="KW-0732">Signal</keyword>
<evidence type="ECO:0000259" key="12">
    <source>
        <dbReference type="SMART" id="SM00013"/>
    </source>
</evidence>
<feature type="domain" description="LRRNT" evidence="12">
    <location>
        <begin position="803"/>
        <end position="841"/>
    </location>
</feature>
<dbReference type="InterPro" id="IPR000372">
    <property type="entry name" value="LRRNT"/>
</dbReference>
<feature type="chain" id="PRO_5035228713" description="LRRNT domain-containing protein" evidence="11">
    <location>
        <begin position="23"/>
        <end position="1451"/>
    </location>
</feature>
<dbReference type="SMART" id="SM00369">
    <property type="entry name" value="LRR_TYP"/>
    <property type="match status" value="19"/>
</dbReference>
<keyword evidence="3" id="KW-0433">Leucine-rich repeat</keyword>
<evidence type="ECO:0000313" key="14">
    <source>
        <dbReference type="Proteomes" id="UP000708208"/>
    </source>
</evidence>
<evidence type="ECO:0000256" key="11">
    <source>
        <dbReference type="SAM" id="SignalP"/>
    </source>
</evidence>
<dbReference type="PROSITE" id="PS51450">
    <property type="entry name" value="LRR"/>
    <property type="match status" value="8"/>
</dbReference>
<dbReference type="InterPro" id="IPR003591">
    <property type="entry name" value="Leu-rich_rpt_typical-subtyp"/>
</dbReference>
<feature type="compositionally biased region" description="Polar residues" evidence="9">
    <location>
        <begin position="1312"/>
        <end position="1331"/>
    </location>
</feature>
<comment type="caution">
    <text evidence="13">The sequence shown here is derived from an EMBL/GenBank/DDBJ whole genome shotgun (WGS) entry which is preliminary data.</text>
</comment>
<keyword evidence="8 10" id="KW-0472">Membrane</keyword>
<dbReference type="OrthoDB" id="2013775at2759"/>
<organism evidence="13 14">
    <name type="scientific">Allacma fusca</name>
    <dbReference type="NCBI Taxonomy" id="39272"/>
    <lineage>
        <taxon>Eukaryota</taxon>
        <taxon>Metazoa</taxon>
        <taxon>Ecdysozoa</taxon>
        <taxon>Arthropoda</taxon>
        <taxon>Hexapoda</taxon>
        <taxon>Collembola</taxon>
        <taxon>Symphypleona</taxon>
        <taxon>Sminthuridae</taxon>
        <taxon>Allacma</taxon>
    </lineage>
</organism>
<dbReference type="Proteomes" id="UP000708208">
    <property type="component" value="Unassembled WGS sequence"/>
</dbReference>
<gene>
    <name evidence="13" type="ORF">AFUS01_LOCUS22962</name>
</gene>
<evidence type="ECO:0000256" key="1">
    <source>
        <dbReference type="ARBA" id="ARBA00004236"/>
    </source>
</evidence>